<dbReference type="EMBL" id="CP022163">
    <property type="protein sequence ID" value="ATB30105.1"/>
    <property type="molecule type" value="Genomic_DNA"/>
</dbReference>
<dbReference type="KEGG" id="mbd:MEBOL_003560"/>
<protein>
    <recommendedName>
        <fullName evidence="5">Lipoprotein</fullName>
    </recommendedName>
</protein>
<sequence length="439" mass="47298">MSLPSSTPRGNVRWHPWVRVLALALLASQVGCASHALHAPPREPPPAPSTHPAPQSLSTRFGAVRLGASEFDAALASLWLHTPLQVRSAPPPLRPRLLRVSHATSHGGEGAELLRAYGRFCARRGSSGDCLRLLEDGPSLDGGDRRDLALALAVNTALESLDSEVRALFSTSQLWTSLSLTLSGYLLLLAAPEPFSKGVATTLTVLLWAYLGWEFLDLLHAWFQLSEEAHSATTFAQLRTAGERFGAVIGPNSVRILVMLGTAAIGGSGPLLARAPSLPGFARATNSARSQGVRLLEAARDADRVRVAVAEGTLHVVLPSNALSMAARGGPQVHHIATVENNTSTARGGPWTPRFKRFFDKAGMSMEDPANKLLLDGHKGPHPEAYHREVHWRLEKATLNCAAPQQCRSALVKELREMANELSDLESVLWNLLTQNPAR</sequence>
<proteinExistence type="predicted"/>
<keyword evidence="2" id="KW-0732">Signal</keyword>
<evidence type="ECO:0000313" key="4">
    <source>
        <dbReference type="Proteomes" id="UP000217289"/>
    </source>
</evidence>
<evidence type="ECO:0000313" key="3">
    <source>
        <dbReference type="EMBL" id="ATB30105.1"/>
    </source>
</evidence>
<gene>
    <name evidence="3" type="ORF">MEBOL_003560</name>
</gene>
<organism evidence="3 4">
    <name type="scientific">Melittangium boletus DSM 14713</name>
    <dbReference type="NCBI Taxonomy" id="1294270"/>
    <lineage>
        <taxon>Bacteria</taxon>
        <taxon>Pseudomonadati</taxon>
        <taxon>Myxococcota</taxon>
        <taxon>Myxococcia</taxon>
        <taxon>Myxococcales</taxon>
        <taxon>Cystobacterineae</taxon>
        <taxon>Archangiaceae</taxon>
        <taxon>Melittangium</taxon>
    </lineage>
</organism>
<reference evidence="3 4" key="1">
    <citation type="submission" date="2017-06" db="EMBL/GenBank/DDBJ databases">
        <authorList>
            <person name="Kim H.J."/>
            <person name="Triplett B.A."/>
        </authorList>
    </citation>
    <scope>NUCLEOTIDE SEQUENCE [LARGE SCALE GENOMIC DNA]</scope>
    <source>
        <strain evidence="3 4">DSM 14713</strain>
    </source>
</reference>
<dbReference type="AlphaFoldDB" id="A0A250IEA9"/>
<feature type="signal peptide" evidence="2">
    <location>
        <begin position="1"/>
        <end position="33"/>
    </location>
</feature>
<evidence type="ECO:0000256" key="1">
    <source>
        <dbReference type="SAM" id="MobiDB-lite"/>
    </source>
</evidence>
<evidence type="ECO:0008006" key="5">
    <source>
        <dbReference type="Google" id="ProtNLM"/>
    </source>
</evidence>
<dbReference type="RefSeq" id="WP_095978591.1">
    <property type="nucleotide sequence ID" value="NZ_CP022163.1"/>
</dbReference>
<feature type="region of interest" description="Disordered" evidence="1">
    <location>
        <begin position="36"/>
        <end position="57"/>
    </location>
</feature>
<feature type="chain" id="PRO_5013032757" description="Lipoprotein" evidence="2">
    <location>
        <begin position="34"/>
        <end position="439"/>
    </location>
</feature>
<dbReference type="OrthoDB" id="5494744at2"/>
<feature type="compositionally biased region" description="Pro residues" evidence="1">
    <location>
        <begin position="42"/>
        <end position="51"/>
    </location>
</feature>
<name>A0A250IEA9_9BACT</name>
<keyword evidence="4" id="KW-1185">Reference proteome</keyword>
<evidence type="ECO:0000256" key="2">
    <source>
        <dbReference type="SAM" id="SignalP"/>
    </source>
</evidence>
<dbReference type="Proteomes" id="UP000217289">
    <property type="component" value="Chromosome"/>
</dbReference>
<accession>A0A250IEA9</accession>
<dbReference type="Pfam" id="PF14412">
    <property type="entry name" value="AHH"/>
    <property type="match status" value="1"/>
</dbReference>
<dbReference type="InterPro" id="IPR032871">
    <property type="entry name" value="AHH_dom_containing"/>
</dbReference>